<dbReference type="InterPro" id="IPR007275">
    <property type="entry name" value="YTH_domain"/>
</dbReference>
<feature type="region of interest" description="Disordered" evidence="1">
    <location>
        <begin position="288"/>
        <end position="340"/>
    </location>
</feature>
<evidence type="ECO:0000256" key="1">
    <source>
        <dbReference type="SAM" id="MobiDB-lite"/>
    </source>
</evidence>
<dbReference type="EMBL" id="GDHC01006459">
    <property type="protein sequence ID" value="JAQ12170.1"/>
    <property type="molecule type" value="Transcribed_RNA"/>
</dbReference>
<name>A0A146M0Q0_LYGHE</name>
<feature type="compositionally biased region" description="Polar residues" evidence="1">
    <location>
        <begin position="120"/>
        <end position="134"/>
    </location>
</feature>
<dbReference type="GO" id="GO:0000381">
    <property type="term" value="P:regulation of alternative mRNA splicing, via spliceosome"/>
    <property type="evidence" value="ECO:0007669"/>
    <property type="project" value="TreeGrafter"/>
</dbReference>
<dbReference type="PANTHER" id="PTHR12357:SF3">
    <property type="entry name" value="YTH DOMAIN-CONTAINING PROTEIN 1"/>
    <property type="match status" value="1"/>
</dbReference>
<feature type="compositionally biased region" description="Basic and acidic residues" evidence="1">
    <location>
        <begin position="739"/>
        <end position="825"/>
    </location>
</feature>
<dbReference type="GO" id="GO:1990247">
    <property type="term" value="F:N6-methyladenosine-containing RNA reader activity"/>
    <property type="evidence" value="ECO:0007669"/>
    <property type="project" value="TreeGrafter"/>
</dbReference>
<dbReference type="Pfam" id="PF04146">
    <property type="entry name" value="YTH"/>
    <property type="match status" value="1"/>
</dbReference>
<protein>
    <submittedName>
        <fullName evidence="3">YTH domain-containing protein 1</fullName>
    </submittedName>
</protein>
<reference evidence="3" key="1">
    <citation type="journal article" date="2016" name="Gigascience">
        <title>De novo construction of an expanded transcriptome assembly for the western tarnished plant bug, Lygus hesperus.</title>
        <authorList>
            <person name="Tassone E.E."/>
            <person name="Geib S.M."/>
            <person name="Hall B."/>
            <person name="Fabrick J.A."/>
            <person name="Brent C.S."/>
            <person name="Hull J.J."/>
        </authorList>
    </citation>
    <scope>NUCLEOTIDE SEQUENCE</scope>
</reference>
<dbReference type="GO" id="GO:0000398">
    <property type="term" value="P:mRNA splicing, via spliceosome"/>
    <property type="evidence" value="ECO:0007669"/>
    <property type="project" value="TreeGrafter"/>
</dbReference>
<feature type="region of interest" description="Disordered" evidence="1">
    <location>
        <begin position="736"/>
        <end position="936"/>
    </location>
</feature>
<dbReference type="InterPro" id="IPR045168">
    <property type="entry name" value="YTH_prot"/>
</dbReference>
<feature type="compositionally biased region" description="Basic and acidic residues" evidence="1">
    <location>
        <begin position="366"/>
        <end position="385"/>
    </location>
</feature>
<organism evidence="3">
    <name type="scientific">Lygus hesperus</name>
    <name type="common">Western plant bug</name>
    <dbReference type="NCBI Taxonomy" id="30085"/>
    <lineage>
        <taxon>Eukaryota</taxon>
        <taxon>Metazoa</taxon>
        <taxon>Ecdysozoa</taxon>
        <taxon>Arthropoda</taxon>
        <taxon>Hexapoda</taxon>
        <taxon>Insecta</taxon>
        <taxon>Pterygota</taxon>
        <taxon>Neoptera</taxon>
        <taxon>Paraneoptera</taxon>
        <taxon>Hemiptera</taxon>
        <taxon>Heteroptera</taxon>
        <taxon>Panheteroptera</taxon>
        <taxon>Cimicomorpha</taxon>
        <taxon>Miridae</taxon>
        <taxon>Mirini</taxon>
        <taxon>Lygus</taxon>
    </lineage>
</organism>
<feature type="region of interest" description="Disordered" evidence="1">
    <location>
        <begin position="566"/>
        <end position="714"/>
    </location>
</feature>
<feature type="region of interest" description="Disordered" evidence="1">
    <location>
        <begin position="357"/>
        <end position="424"/>
    </location>
</feature>
<dbReference type="Gene3D" id="3.10.590.10">
    <property type="entry name" value="ph1033 like domains"/>
    <property type="match status" value="1"/>
</dbReference>
<dbReference type="PANTHER" id="PTHR12357">
    <property type="entry name" value="YTH YT521-B HOMOLOGY DOMAIN-CONTAINING"/>
    <property type="match status" value="1"/>
</dbReference>
<evidence type="ECO:0000259" key="2">
    <source>
        <dbReference type="PROSITE" id="PS50882"/>
    </source>
</evidence>
<dbReference type="GO" id="GO:0005654">
    <property type="term" value="C:nucleoplasm"/>
    <property type="evidence" value="ECO:0007669"/>
    <property type="project" value="TreeGrafter"/>
</dbReference>
<proteinExistence type="predicted"/>
<feature type="compositionally biased region" description="Polar residues" evidence="1">
    <location>
        <begin position="619"/>
        <end position="636"/>
    </location>
</feature>
<dbReference type="CDD" id="cd21134">
    <property type="entry name" value="YTH"/>
    <property type="match status" value="1"/>
</dbReference>
<feature type="domain" description="YTH" evidence="2">
    <location>
        <begin position="143"/>
        <end position="276"/>
    </location>
</feature>
<feature type="compositionally biased region" description="Basic and acidic residues" evidence="1">
    <location>
        <begin position="436"/>
        <end position="452"/>
    </location>
</feature>
<gene>
    <name evidence="3" type="primary">Ythdc1</name>
    <name evidence="3" type="ORF">g.66062</name>
</gene>
<feature type="compositionally biased region" description="Basic and acidic residues" evidence="1">
    <location>
        <begin position="69"/>
        <end position="87"/>
    </location>
</feature>
<feature type="compositionally biased region" description="Basic and acidic residues" evidence="1">
    <location>
        <begin position="398"/>
        <end position="407"/>
    </location>
</feature>
<accession>A0A146M0Q0</accession>
<feature type="compositionally biased region" description="Basic and acidic residues" evidence="1">
    <location>
        <begin position="862"/>
        <end position="932"/>
    </location>
</feature>
<feature type="compositionally biased region" description="Basic and acidic residues" evidence="1">
    <location>
        <begin position="288"/>
        <end position="339"/>
    </location>
</feature>
<feature type="region of interest" description="Disordered" evidence="1">
    <location>
        <begin position="436"/>
        <end position="483"/>
    </location>
</feature>
<feature type="compositionally biased region" description="Basic residues" evidence="1">
    <location>
        <begin position="386"/>
        <end position="397"/>
    </location>
</feature>
<feature type="compositionally biased region" description="Basic and acidic residues" evidence="1">
    <location>
        <begin position="570"/>
        <end position="579"/>
    </location>
</feature>
<evidence type="ECO:0000313" key="3">
    <source>
        <dbReference type="EMBL" id="JAQ12170.1"/>
    </source>
</evidence>
<dbReference type="GO" id="GO:0003729">
    <property type="term" value="F:mRNA binding"/>
    <property type="evidence" value="ECO:0007669"/>
    <property type="project" value="TreeGrafter"/>
</dbReference>
<sequence length="1094" mass="125461">MDDDVIDPENDLDFDEALAEKESTTMADFGAIGSLSDVEIDYETRSEISEDDEDNAEDTGQIASNTSEKGGRNERDKICAEKSESSKEAMLTKTNGKRRVSDTSETKEEKSRSSKRPKTDNTSTSKNNSEIEDSTLQKLSQNAKFFLMKTSDSNNLKVSQERQVWFTDPQNVTVLNAAVDASKNVILIFSAKWTGKFSGFALLKGRSKSDDPPRDWAPSVKTLGGLFHVKWLSKKELLFVSSNHLRNPCSGGKLVSICADGQEIDQTVGLELCQLLLSKGVEPKECLNQRKNEPSVESEIRIKNKGELEKSRTSTRTEHTRDTSRDEDLKRRESLERKRSSLSNDILRDRRRIRDISRSRSNLHSPRKDSIMDDKRSPKIMERRGRSPIRRERRTRKEHSTDRIERARTRKKYHSRETTRRRSTVSIDLIYKTSRGRDLSQDSYDRRGRSPEDLSPLNDRHRSRNIYSRESDILAPSGGPDTDRFEYLSDDDLDVSGEPSRMSGRFVIERSPIRQTVVSQNELSPDNYELMSENGSERHVELSNKSEAAPERYCTIATDVSVEISPSPERISEVPREVYETNESLGGLQARSRSQASYNYEDYQPDQSNGRSPSHEQNKTTYLAGNTRDIYSSNESIGKYQSRRRSPSSSRYVHAKYSSYEASRRRSSSRGIPQRMSPSPVRSHSTHRVYEQGATRKSSGSRERSLTTLREYSSYESTRMRSQYYDMPLDTNMVYQQESTERSSSHRNRPEIPRKRYSPMRETRDEEVKRHKDSRMRRSPDVISRERTPSQEFIEYERDGNIRRRAEESLRGYRSRDSDLYDKRTSPVGVSGSENRSRYSVPAEITDTSSNHRSSGSRRKIRDSSEHQEDRIKHYRDERFSYDRKSRLTPELGPRHMERAPERVPEYRHSHREQHDYERPKDYDTRRSDSAHGRTNHYYGYGSQNLAPSMVPQGFHPPTPAAPSYLPASHVNYYQGNPPPLLPPVSSKLLEPATRPSPPRYNPTVPPPIVPPAPSKYIDDVPGVPPVPPRFQQGGTIPPPPTRGQSIVGSWAPGIRNVRDNQTSRQSLSAEEFIELCKRNQPIRATTSGSHRRH</sequence>
<feature type="region of interest" description="Disordered" evidence="1">
    <location>
        <begin position="30"/>
        <end position="134"/>
    </location>
</feature>
<dbReference type="AlphaFoldDB" id="A0A146M0Q0"/>
<dbReference type="PROSITE" id="PS50882">
    <property type="entry name" value="YTH"/>
    <property type="match status" value="1"/>
</dbReference>
<feature type="compositionally biased region" description="Basic and acidic residues" evidence="1">
    <location>
        <begin position="99"/>
        <end position="112"/>
    </location>
</feature>